<sequence length="117" mass="13688">MSKQQHHYHRHCQISIIDRQSTTVTFKNSVTKPNCNQKQLESESYDKLLMCNFASCYQSEGKAIVSSNISMMSTENCKQRSKKLLHYNKMLLYRHIKEYESGLTQTLLVAVIIAWIR</sequence>
<evidence type="ECO:0000313" key="2">
    <source>
        <dbReference type="Proteomes" id="UP000092445"/>
    </source>
</evidence>
<reference evidence="1" key="2">
    <citation type="submission" date="2020-05" db="UniProtKB">
        <authorList>
            <consortium name="EnsemblMetazoa"/>
        </authorList>
    </citation>
    <scope>IDENTIFICATION</scope>
    <source>
        <strain evidence="1">IAEA</strain>
    </source>
</reference>
<name>A0A1A9Z5C0_GLOPL</name>
<proteinExistence type="predicted"/>
<dbReference type="EnsemblMetazoa" id="GPAI004349-RA">
    <property type="protein sequence ID" value="GPAI004349-PA"/>
    <property type="gene ID" value="GPAI004349"/>
</dbReference>
<reference evidence="2" key="1">
    <citation type="submission" date="2014-03" db="EMBL/GenBank/DDBJ databases">
        <authorList>
            <person name="Aksoy S."/>
            <person name="Warren W."/>
            <person name="Wilson R.K."/>
        </authorList>
    </citation>
    <scope>NUCLEOTIDE SEQUENCE [LARGE SCALE GENOMIC DNA]</scope>
    <source>
        <strain evidence="2">IAEA</strain>
    </source>
</reference>
<protein>
    <submittedName>
        <fullName evidence="1">Uncharacterized protein</fullName>
    </submittedName>
</protein>
<organism evidence="1 2">
    <name type="scientific">Glossina pallidipes</name>
    <name type="common">Tsetse fly</name>
    <dbReference type="NCBI Taxonomy" id="7398"/>
    <lineage>
        <taxon>Eukaryota</taxon>
        <taxon>Metazoa</taxon>
        <taxon>Ecdysozoa</taxon>
        <taxon>Arthropoda</taxon>
        <taxon>Hexapoda</taxon>
        <taxon>Insecta</taxon>
        <taxon>Pterygota</taxon>
        <taxon>Neoptera</taxon>
        <taxon>Endopterygota</taxon>
        <taxon>Diptera</taxon>
        <taxon>Brachycera</taxon>
        <taxon>Muscomorpha</taxon>
        <taxon>Hippoboscoidea</taxon>
        <taxon>Glossinidae</taxon>
        <taxon>Glossina</taxon>
    </lineage>
</organism>
<evidence type="ECO:0000313" key="1">
    <source>
        <dbReference type="EnsemblMetazoa" id="GPAI004349-PA"/>
    </source>
</evidence>
<dbReference type="AlphaFoldDB" id="A0A1A9Z5C0"/>
<accession>A0A1A9Z5C0</accession>
<dbReference type="Proteomes" id="UP000092445">
    <property type="component" value="Unassembled WGS sequence"/>
</dbReference>
<dbReference type="VEuPathDB" id="VectorBase:GPAI004349"/>
<keyword evidence="2" id="KW-1185">Reference proteome</keyword>